<keyword evidence="2" id="KW-1185">Reference proteome</keyword>
<accession>A0A3N4IPY7</accession>
<reference evidence="1 2" key="1">
    <citation type="journal article" date="2018" name="Nat. Ecol. Evol.">
        <title>Pezizomycetes genomes reveal the molecular basis of ectomycorrhizal truffle lifestyle.</title>
        <authorList>
            <person name="Murat C."/>
            <person name="Payen T."/>
            <person name="Noel B."/>
            <person name="Kuo A."/>
            <person name="Morin E."/>
            <person name="Chen J."/>
            <person name="Kohler A."/>
            <person name="Krizsan K."/>
            <person name="Balestrini R."/>
            <person name="Da Silva C."/>
            <person name="Montanini B."/>
            <person name="Hainaut M."/>
            <person name="Levati E."/>
            <person name="Barry K.W."/>
            <person name="Belfiori B."/>
            <person name="Cichocki N."/>
            <person name="Clum A."/>
            <person name="Dockter R.B."/>
            <person name="Fauchery L."/>
            <person name="Guy J."/>
            <person name="Iotti M."/>
            <person name="Le Tacon F."/>
            <person name="Lindquist E.A."/>
            <person name="Lipzen A."/>
            <person name="Malagnac F."/>
            <person name="Mello A."/>
            <person name="Molinier V."/>
            <person name="Miyauchi S."/>
            <person name="Poulain J."/>
            <person name="Riccioni C."/>
            <person name="Rubini A."/>
            <person name="Sitrit Y."/>
            <person name="Splivallo R."/>
            <person name="Traeger S."/>
            <person name="Wang M."/>
            <person name="Zifcakova L."/>
            <person name="Wipf D."/>
            <person name="Zambonelli A."/>
            <person name="Paolocci F."/>
            <person name="Nowrousian M."/>
            <person name="Ottonello S."/>
            <person name="Baldrian P."/>
            <person name="Spatafora J.W."/>
            <person name="Henrissat B."/>
            <person name="Nagy L.G."/>
            <person name="Aury J.M."/>
            <person name="Wincker P."/>
            <person name="Grigoriev I.V."/>
            <person name="Bonfante P."/>
            <person name="Martin F.M."/>
        </authorList>
    </citation>
    <scope>NUCLEOTIDE SEQUENCE [LARGE SCALE GENOMIC DNA]</scope>
    <source>
        <strain evidence="1 2">RN42</strain>
    </source>
</reference>
<dbReference type="Proteomes" id="UP000275078">
    <property type="component" value="Unassembled WGS sequence"/>
</dbReference>
<proteinExistence type="predicted"/>
<organism evidence="1 2">
    <name type="scientific">Ascobolus immersus RN42</name>
    <dbReference type="NCBI Taxonomy" id="1160509"/>
    <lineage>
        <taxon>Eukaryota</taxon>
        <taxon>Fungi</taxon>
        <taxon>Dikarya</taxon>
        <taxon>Ascomycota</taxon>
        <taxon>Pezizomycotina</taxon>
        <taxon>Pezizomycetes</taxon>
        <taxon>Pezizales</taxon>
        <taxon>Ascobolaceae</taxon>
        <taxon>Ascobolus</taxon>
    </lineage>
</organism>
<dbReference type="AlphaFoldDB" id="A0A3N4IPY7"/>
<gene>
    <name evidence="1" type="ORF">BJ508DRAFT_300615</name>
</gene>
<name>A0A3N4IPY7_ASCIM</name>
<evidence type="ECO:0000313" key="2">
    <source>
        <dbReference type="Proteomes" id="UP000275078"/>
    </source>
</evidence>
<protein>
    <submittedName>
        <fullName evidence="1">Uncharacterized protein</fullName>
    </submittedName>
</protein>
<dbReference type="EMBL" id="ML119645">
    <property type="protein sequence ID" value="RPA88263.1"/>
    <property type="molecule type" value="Genomic_DNA"/>
</dbReference>
<evidence type="ECO:0000313" key="1">
    <source>
        <dbReference type="EMBL" id="RPA88263.1"/>
    </source>
</evidence>
<sequence length="112" mass="12503">MSLSCSENGRLFQVWRFPISSKRAKLVKITRSLETPVRYSGSGTASNYIAFAPKAATPEFLETCGFFFENTGYRRSISELTQDKAIRSVVVLYATDFTTFLTPYLGPILLAS</sequence>